<name>A0A8H7QFV6_9FUNG</name>
<dbReference type="EMBL" id="JAEPRD010000340">
    <property type="protein sequence ID" value="KAG2191897.1"/>
    <property type="molecule type" value="Genomic_DNA"/>
</dbReference>
<dbReference type="Proteomes" id="UP000603453">
    <property type="component" value="Unassembled WGS sequence"/>
</dbReference>
<accession>A0A8H7QFV6</accession>
<reference evidence="2" key="1">
    <citation type="submission" date="2020-12" db="EMBL/GenBank/DDBJ databases">
        <title>Metabolic potential, ecology and presence of endohyphal bacteria is reflected in genomic diversity of Mucoromycotina.</title>
        <authorList>
            <person name="Muszewska A."/>
            <person name="Okrasinska A."/>
            <person name="Steczkiewicz K."/>
            <person name="Drgas O."/>
            <person name="Orlowska M."/>
            <person name="Perlinska-Lenart U."/>
            <person name="Aleksandrzak-Piekarczyk T."/>
            <person name="Szatraj K."/>
            <person name="Zielenkiewicz U."/>
            <person name="Pilsyk S."/>
            <person name="Malc E."/>
            <person name="Mieczkowski P."/>
            <person name="Kruszewska J.S."/>
            <person name="Biernat P."/>
            <person name="Pawlowska J."/>
        </authorList>
    </citation>
    <scope>NUCLEOTIDE SEQUENCE</scope>
    <source>
        <strain evidence="2">WA0000017839</strain>
    </source>
</reference>
<dbReference type="OrthoDB" id="2289420at2759"/>
<organism evidence="2 3">
    <name type="scientific">Mucor saturninus</name>
    <dbReference type="NCBI Taxonomy" id="64648"/>
    <lineage>
        <taxon>Eukaryota</taxon>
        <taxon>Fungi</taxon>
        <taxon>Fungi incertae sedis</taxon>
        <taxon>Mucoromycota</taxon>
        <taxon>Mucoromycotina</taxon>
        <taxon>Mucoromycetes</taxon>
        <taxon>Mucorales</taxon>
        <taxon>Mucorineae</taxon>
        <taxon>Mucoraceae</taxon>
        <taxon>Mucor</taxon>
    </lineage>
</organism>
<dbReference type="InterPro" id="IPR052579">
    <property type="entry name" value="Zinc_finger_SWIM"/>
</dbReference>
<proteinExistence type="predicted"/>
<comment type="caution">
    <text evidence="2">The sequence shown here is derived from an EMBL/GenBank/DDBJ whole genome shotgun (WGS) entry which is preliminary data.</text>
</comment>
<evidence type="ECO:0000313" key="2">
    <source>
        <dbReference type="EMBL" id="KAG2191897.1"/>
    </source>
</evidence>
<dbReference type="InterPro" id="IPR018289">
    <property type="entry name" value="MULE_transposase_dom"/>
</dbReference>
<protein>
    <recommendedName>
        <fullName evidence="1">MULE transposase domain-containing protein</fullName>
    </recommendedName>
</protein>
<evidence type="ECO:0000313" key="3">
    <source>
        <dbReference type="Proteomes" id="UP000603453"/>
    </source>
</evidence>
<dbReference type="PANTHER" id="PTHR31569:SF4">
    <property type="entry name" value="SWIM-TYPE DOMAIN-CONTAINING PROTEIN"/>
    <property type="match status" value="1"/>
</dbReference>
<keyword evidence="3" id="KW-1185">Reference proteome</keyword>
<evidence type="ECO:0000259" key="1">
    <source>
        <dbReference type="Pfam" id="PF10551"/>
    </source>
</evidence>
<feature type="domain" description="MULE transposase" evidence="1">
    <location>
        <begin position="111"/>
        <end position="204"/>
    </location>
</feature>
<dbReference type="PANTHER" id="PTHR31569">
    <property type="entry name" value="SWIM-TYPE DOMAIN-CONTAINING PROTEIN"/>
    <property type="match status" value="1"/>
</dbReference>
<sequence length="208" mass="23063">MLSQKTIKLVTTMIKAGNRVPEIRKTVGGRYGQSILSHHDSRNWKVGNTELFTLSSLDNDALNLMSHIKSRGYLVSYGKGKNGSESKCSLTSIFFKHKSAMEVVRNRGEVFIIDATYKTNNLGMPLISIQNVSQLGGKFLMSTPIAYAFVANEKTETYLWFLKAFKQAISSCSREGLTLVFVTDKCSALMNAIEQFFPTAKPCLVSGI</sequence>
<dbReference type="Pfam" id="PF10551">
    <property type="entry name" value="MULE"/>
    <property type="match status" value="1"/>
</dbReference>
<dbReference type="AlphaFoldDB" id="A0A8H7QFV6"/>
<gene>
    <name evidence="2" type="ORF">INT47_005344</name>
</gene>